<sequence length="276" mass="27854">AVETVAVVAAVVEAVSAAAADVEAVAVAEPTMPVETAASSSVKPAVDAEVDAVMAAVLSAVSSAPEVEPVEHSVEAESVAVDVDAVETVAVVAAVVEAVSAAAADVEAVAVVEPTMSVETAVRSSVEPAVDAEVIGDVEAAVVNLVTGVGLAVDMVVEPVSDDESVVPGSPVEALSVYVARVNDVATFESGGEGSNASESVKMPEQAREDDVHPVLDYASRPTETTGPCESADFGLPDVDGEVECLVEDIVAVLVAIDESANMKDDDLRTAEEILF</sequence>
<accession>A0A6G0RRR6</accession>
<feature type="non-terminal residue" evidence="2">
    <location>
        <position position="1"/>
    </location>
</feature>
<dbReference type="Proteomes" id="UP000486351">
    <property type="component" value="Unassembled WGS sequence"/>
</dbReference>
<name>A0A6G0RRR6_9STRA</name>
<reference evidence="2 3" key="1">
    <citation type="submission" date="2018-09" db="EMBL/GenBank/DDBJ databases">
        <title>Genomic investigation of the strawberry pathogen Phytophthora fragariae indicates pathogenicity is determined by transcriptional variation in three key races.</title>
        <authorList>
            <person name="Adams T.M."/>
            <person name="Armitage A.D."/>
            <person name="Sobczyk M.K."/>
            <person name="Bates H.J."/>
            <person name="Dunwell J.M."/>
            <person name="Nellist C.F."/>
            <person name="Harrison R.J."/>
        </authorList>
    </citation>
    <scope>NUCLEOTIDE SEQUENCE [LARGE SCALE GENOMIC DNA]</scope>
    <source>
        <strain evidence="2 3">NOV-77</strain>
    </source>
</reference>
<feature type="region of interest" description="Disordered" evidence="1">
    <location>
        <begin position="189"/>
        <end position="210"/>
    </location>
</feature>
<evidence type="ECO:0000313" key="2">
    <source>
        <dbReference type="EMBL" id="KAE9340351.1"/>
    </source>
</evidence>
<dbReference type="EMBL" id="QXFY01000585">
    <property type="protein sequence ID" value="KAE9340351.1"/>
    <property type="molecule type" value="Genomic_DNA"/>
</dbReference>
<dbReference type="AlphaFoldDB" id="A0A6G0RRR6"/>
<comment type="caution">
    <text evidence="2">The sequence shown here is derived from an EMBL/GenBank/DDBJ whole genome shotgun (WGS) entry which is preliminary data.</text>
</comment>
<gene>
    <name evidence="2" type="ORF">PF008_g11148</name>
</gene>
<protein>
    <submittedName>
        <fullName evidence="2">Uncharacterized protein</fullName>
    </submittedName>
</protein>
<organism evidence="2 3">
    <name type="scientific">Phytophthora fragariae</name>
    <dbReference type="NCBI Taxonomy" id="53985"/>
    <lineage>
        <taxon>Eukaryota</taxon>
        <taxon>Sar</taxon>
        <taxon>Stramenopiles</taxon>
        <taxon>Oomycota</taxon>
        <taxon>Peronosporomycetes</taxon>
        <taxon>Peronosporales</taxon>
        <taxon>Peronosporaceae</taxon>
        <taxon>Phytophthora</taxon>
    </lineage>
</organism>
<evidence type="ECO:0000313" key="3">
    <source>
        <dbReference type="Proteomes" id="UP000486351"/>
    </source>
</evidence>
<proteinExistence type="predicted"/>
<evidence type="ECO:0000256" key="1">
    <source>
        <dbReference type="SAM" id="MobiDB-lite"/>
    </source>
</evidence>